<feature type="non-terminal residue" evidence="1">
    <location>
        <position position="1"/>
    </location>
</feature>
<proteinExistence type="predicted"/>
<protein>
    <recommendedName>
        <fullName evidence="2">VWFA domain-containing protein</fullName>
    </recommendedName>
</protein>
<dbReference type="EMBL" id="UOEB01000001">
    <property type="protein sequence ID" value="VAV82375.1"/>
    <property type="molecule type" value="Genomic_DNA"/>
</dbReference>
<accession>A0A3B0RG64</accession>
<dbReference type="AlphaFoldDB" id="A0A3B0RG64"/>
<reference evidence="1" key="1">
    <citation type="submission" date="2018-06" db="EMBL/GenBank/DDBJ databases">
        <authorList>
            <person name="Zhirakovskaya E."/>
        </authorList>
    </citation>
    <scope>NUCLEOTIDE SEQUENCE</scope>
</reference>
<evidence type="ECO:0000313" key="1">
    <source>
        <dbReference type="EMBL" id="VAV82375.1"/>
    </source>
</evidence>
<sequence>LQNSSNFDFQDSQTNIYQSLDALNKLSKEQKSAIVLISDGNQTYGNDYRYFSSKLPIYSIAIGDTTRFSDIEISRINTNVYANLNNKFPVEVFINYLGKKNIKSKFVIEENNQIIYSEVINFSIDKKSAHLQFKLPANKIGKHLYKARVAPLTDEKNKINNLKNFAVEIIDKKTKIAIVYSMLHPDLGMLKSVIETNQKRQVTWIDLHSMNNYDIDSDMYILYQPNNKFDKIFEMLQLKNKNYFIITGKNTDWNFLNNIQSDFKKSTSFDTERFGANFNINFNAFYIEDIGFEDFSPLEGAFGNIEITVPYQPILFQTINGLQREDPLLITISN</sequence>
<gene>
    <name evidence="1" type="ORF">MNBD_BACTEROID02-1001</name>
</gene>
<name>A0A3B0RG64_9ZZZZ</name>
<dbReference type="PANTHER" id="PTHR37947">
    <property type="entry name" value="BLL2462 PROTEIN"/>
    <property type="match status" value="1"/>
</dbReference>
<organism evidence="1">
    <name type="scientific">hydrothermal vent metagenome</name>
    <dbReference type="NCBI Taxonomy" id="652676"/>
    <lineage>
        <taxon>unclassified sequences</taxon>
        <taxon>metagenomes</taxon>
        <taxon>ecological metagenomes</taxon>
    </lineage>
</organism>
<evidence type="ECO:0008006" key="2">
    <source>
        <dbReference type="Google" id="ProtNLM"/>
    </source>
</evidence>
<dbReference type="PANTHER" id="PTHR37947:SF1">
    <property type="entry name" value="BLL2462 PROTEIN"/>
    <property type="match status" value="1"/>
</dbReference>
<feature type="non-terminal residue" evidence="1">
    <location>
        <position position="334"/>
    </location>
</feature>